<gene>
    <name evidence="7" type="ORF">OS493_016825</name>
</gene>
<evidence type="ECO:0000259" key="6">
    <source>
        <dbReference type="PROSITE" id="PS50262"/>
    </source>
</evidence>
<dbReference type="PROSITE" id="PS00237">
    <property type="entry name" value="G_PROTEIN_RECEP_F1_1"/>
    <property type="match status" value="1"/>
</dbReference>
<evidence type="ECO:0000256" key="5">
    <source>
        <dbReference type="SAM" id="Phobius"/>
    </source>
</evidence>
<evidence type="ECO:0000313" key="8">
    <source>
        <dbReference type="Proteomes" id="UP001163046"/>
    </source>
</evidence>
<evidence type="ECO:0000256" key="4">
    <source>
        <dbReference type="ARBA" id="ARBA00023136"/>
    </source>
</evidence>
<evidence type="ECO:0000256" key="3">
    <source>
        <dbReference type="ARBA" id="ARBA00022989"/>
    </source>
</evidence>
<keyword evidence="2 5" id="KW-0812">Transmembrane</keyword>
<dbReference type="InterPro" id="IPR000276">
    <property type="entry name" value="GPCR_Rhodpsn"/>
</dbReference>
<evidence type="ECO:0000256" key="2">
    <source>
        <dbReference type="ARBA" id="ARBA00022692"/>
    </source>
</evidence>
<sequence>MCVYCLDFYNYRCFISCDCSWNVLILAAIWKKTFVRTAFHILMSGLAFTDLCTGLIAQPFYTANILLYSTNPGIVRDKPTLVITLQTITDGSGTYFIFITLLFITLISIERWLYMSRRSLVTSHRGCFTFAMLFLFPIPLFVFRF</sequence>
<dbReference type="PROSITE" id="PS50262">
    <property type="entry name" value="G_PROTEIN_RECEP_F1_2"/>
    <property type="match status" value="1"/>
</dbReference>
<feature type="transmembrane region" description="Helical" evidence="5">
    <location>
        <begin position="95"/>
        <end position="114"/>
    </location>
</feature>
<feature type="transmembrane region" description="Helical" evidence="5">
    <location>
        <begin position="126"/>
        <end position="143"/>
    </location>
</feature>
<dbReference type="Gene3D" id="1.20.1070.10">
    <property type="entry name" value="Rhodopsin 7-helix transmembrane proteins"/>
    <property type="match status" value="1"/>
</dbReference>
<evidence type="ECO:0000313" key="7">
    <source>
        <dbReference type="EMBL" id="KAJ7372896.1"/>
    </source>
</evidence>
<dbReference type="EMBL" id="MU826834">
    <property type="protein sequence ID" value="KAJ7372896.1"/>
    <property type="molecule type" value="Genomic_DNA"/>
</dbReference>
<feature type="transmembrane region" description="Helical" evidence="5">
    <location>
        <begin position="39"/>
        <end position="61"/>
    </location>
</feature>
<dbReference type="OrthoDB" id="5989272at2759"/>
<comment type="caution">
    <text evidence="7">The sequence shown here is derived from an EMBL/GenBank/DDBJ whole genome shotgun (WGS) entry which is preliminary data.</text>
</comment>
<comment type="subcellular location">
    <subcellularLocation>
        <location evidence="1">Membrane</location>
    </subcellularLocation>
</comment>
<dbReference type="GO" id="GO:0004930">
    <property type="term" value="F:G protein-coupled receptor activity"/>
    <property type="evidence" value="ECO:0007669"/>
    <property type="project" value="InterPro"/>
</dbReference>
<proteinExistence type="predicted"/>
<protein>
    <recommendedName>
        <fullName evidence="6">G-protein coupled receptors family 1 profile domain-containing protein</fullName>
    </recommendedName>
</protein>
<dbReference type="InterPro" id="IPR017452">
    <property type="entry name" value="GPCR_Rhodpsn_7TM"/>
</dbReference>
<keyword evidence="4 5" id="KW-0472">Membrane</keyword>
<keyword evidence="3 5" id="KW-1133">Transmembrane helix</keyword>
<reference evidence="7" key="1">
    <citation type="submission" date="2023-01" db="EMBL/GenBank/DDBJ databases">
        <title>Genome assembly of the deep-sea coral Lophelia pertusa.</title>
        <authorList>
            <person name="Herrera S."/>
            <person name="Cordes E."/>
        </authorList>
    </citation>
    <scope>NUCLEOTIDE SEQUENCE</scope>
    <source>
        <strain evidence="7">USNM1676648</strain>
        <tissue evidence="7">Polyp</tissue>
    </source>
</reference>
<dbReference type="GO" id="GO:0016020">
    <property type="term" value="C:membrane"/>
    <property type="evidence" value="ECO:0007669"/>
    <property type="project" value="UniProtKB-SubCell"/>
</dbReference>
<name>A0A9X0CRL7_9CNID</name>
<organism evidence="7 8">
    <name type="scientific">Desmophyllum pertusum</name>
    <dbReference type="NCBI Taxonomy" id="174260"/>
    <lineage>
        <taxon>Eukaryota</taxon>
        <taxon>Metazoa</taxon>
        <taxon>Cnidaria</taxon>
        <taxon>Anthozoa</taxon>
        <taxon>Hexacorallia</taxon>
        <taxon>Scleractinia</taxon>
        <taxon>Caryophylliina</taxon>
        <taxon>Caryophylliidae</taxon>
        <taxon>Desmophyllum</taxon>
    </lineage>
</organism>
<dbReference type="SUPFAM" id="SSF81321">
    <property type="entry name" value="Family A G protein-coupled receptor-like"/>
    <property type="match status" value="1"/>
</dbReference>
<keyword evidence="8" id="KW-1185">Reference proteome</keyword>
<evidence type="ECO:0000256" key="1">
    <source>
        <dbReference type="ARBA" id="ARBA00004370"/>
    </source>
</evidence>
<dbReference type="Proteomes" id="UP001163046">
    <property type="component" value="Unassembled WGS sequence"/>
</dbReference>
<feature type="domain" description="G-protein coupled receptors family 1 profile" evidence="6">
    <location>
        <begin position="21"/>
        <end position="145"/>
    </location>
</feature>
<dbReference type="AlphaFoldDB" id="A0A9X0CRL7"/>
<accession>A0A9X0CRL7</accession>